<protein>
    <submittedName>
        <fullName evidence="1">Uncharacterized protein</fullName>
    </submittedName>
</protein>
<name>A0A222YU98_9CAUD</name>
<accession>A0A222YU98</accession>
<evidence type="ECO:0000313" key="1">
    <source>
        <dbReference type="EMBL" id="ASR75554.1"/>
    </source>
</evidence>
<proteinExistence type="predicted"/>
<dbReference type="Proteomes" id="UP000223009">
    <property type="component" value="Segment"/>
</dbReference>
<dbReference type="EMBL" id="MF155946">
    <property type="protein sequence ID" value="ASR75554.1"/>
    <property type="molecule type" value="Genomic_DNA"/>
</dbReference>
<reference evidence="1 2" key="1">
    <citation type="submission" date="2017-05" db="EMBL/GenBank/DDBJ databases">
        <authorList>
            <person name="Chapman J."/>
            <person name="Chang C."/>
            <person name="Suresh T."/>
            <person name="Shishido T.C."/>
            <person name="Bindert I."/>
            <person name="Shaffer C.D."/>
            <person name="Weston-Hafer K.A."/>
            <person name="Russell D.A."/>
            <person name="Pope W.H."/>
            <person name="Jacobs-Sera D."/>
            <person name="Hendrix R.W."/>
            <person name="Hatfull G.F."/>
        </authorList>
    </citation>
    <scope>NUCLEOTIDE SEQUENCE [LARGE SCALE GENOMIC DNA]</scope>
</reference>
<sequence>MKDEILICDKCGFMGTSSKKESEEKHRKYIKEHEPVYVTKSVYFGEDK</sequence>
<gene>
    <name evidence="1" type="ORF">SEA_MILDRED21_189</name>
</gene>
<organism evidence="1 2">
    <name type="scientific">Streptomyces phage Mildred21</name>
    <dbReference type="NCBI Taxonomy" id="2023959"/>
    <lineage>
        <taxon>Viruses</taxon>
        <taxon>Duplodnaviria</taxon>
        <taxon>Heunggongvirae</taxon>
        <taxon>Uroviricota</taxon>
        <taxon>Caudoviricetes</taxon>
        <taxon>Stanwilliamsviridae</taxon>
        <taxon>Boydwoodruffvirinae</taxon>
        <taxon>Samistivirus</taxon>
        <taxon>Samistivirus mildred21</taxon>
    </lineage>
</organism>
<keyword evidence="2" id="KW-1185">Reference proteome</keyword>
<evidence type="ECO:0000313" key="2">
    <source>
        <dbReference type="Proteomes" id="UP000223009"/>
    </source>
</evidence>